<sequence>MKNLIATVLLMGCTSMFGQSVLFHENFDSPSGPDSVSASIVIAGNNPTLWNDTNFVFSSVGNSYHLKGSQNNSAVSFETPAFSTIGQKHVYLNFNQIAKIWITNRVEIEVSTDNGTTWSTLSGANGYYGQSLNFSSLGFFNSVSYPTIWGSSLSHFSGPTSIPNNQWWQHEIFDISSFTLHPVTGQGYSQVKVRFKGTFQSYIPNMPFTYASGWYVDDIEVIGTQCEIFKPTIKVATSGTVIPQCNNKIMHGGFVNPTLISQQKVWEVNDNIAIASVKLEQIKNGVVQPNIPLSKIGSTQYYSYTFANYTPSDTVQWRIEALDTCGNAAYFPDTGFYKFYFIPHNTKCITGNCNSEHAYIKKFPWSQNFESSAWEVGFGSSGLNVRGSIPESQGYEAIPADSISYYGWSVRRYATPSTNTGPSEDHTTGYGKYLYSEFQGQSGGNNTIFILPCIDLSNNTQNLNLSYYYHMFGADISRLNVHIDSTSSTSANWHLAKSIQNEQQLSSTDPWQKAIINLGVYTGKIIKIRFVAISNASTFQRANIAIDDLKISENPAVDIEVNSIVTPTNLACLGTTNIPVEVQITNLSSDSLYKIPLAYQLDNNAVEYDTLFLTDAATGVSHNFTFSQLLTYTTSASHTLKVWSTVALDTTKSNDTVQLSLLDNNFEAITSFPHVLNFENSTYAGSGIGSLNSSNWILNPDGNSTEKWRIGKAPFTNNNIGPMNVAGKNQQCLVYQSQYSSHSNYATIQSQCIDLNNLTNPVLNFLYHKNNAYDFSILVKEVGTSSWVDITPTLSDVLPKEHMHGAVVPLGAYVGKMIQISIRARNTLNAPSNFIAIDNVVIREQPSIDLELSKLSFQTTQAGVNTIPSISIFYNDWNHQVSQSYSKRLNVALYDKCDPSAPIIYGWSDVDTNPLPTASVNGQFTYNNLVFQSPVPAGNYRARFWIGAVGDQGPFNDTLYVDFSCSELRSLPIHEDFESCDDYLNSYGKMRQWEIGSPTKTQIDSAYGGDYCMVTNADTNSLLVGSYNIFELEPFTGLDSFYGVELSFWQNFDFGSTNSGYGVVQLFDGQNWINLTNLHQGGTNWNNFISSTTDPTLNYGFVGSSHGWTHSSVPLPHTNNGGPYILRFLTTANNVEGWAIDDLEISIAPQHSSRPNSAKFNSGLPKSGYNSLFVNITNSGAHPLTTFNVHAESNGINLITESVTLPTPLQAGKSTNVALTQALLLDTTLQDLLIYTSLPNNNTDAKPLDDSLYIKLYFMTSVNNLPSCIDLETSPYFVPIDIASNTIDTSWINGSPGKSVITTAKSGQNTWFTGTNHYAKLLDSYLYSPIYSIKGGLCYRLSFWHQYETEYSFDGGLVEFTLDSGSTWQTLGSYWSTDSLWYNTPAIQSLDAFKPGWSGSSNGWVKAEKSLQVFWDGKVQFRFRFASNASMSGEGWAIDDICMELINSGCQTIGQIEPVTIRKDISVYPSPASNHIMVKLPYESSKKSWTCIIYNLQGQAILTKQFSQNDSEVYKINVAHLPTGLYNIKLSNNQGIEQIERFVKK</sequence>
<dbReference type="Gene3D" id="2.60.120.200">
    <property type="match status" value="2"/>
</dbReference>
<dbReference type="Pfam" id="PF18962">
    <property type="entry name" value="Por_Secre_tail"/>
    <property type="match status" value="1"/>
</dbReference>
<dbReference type="Pfam" id="PF00629">
    <property type="entry name" value="MAM"/>
    <property type="match status" value="1"/>
</dbReference>
<dbReference type="PATRIC" id="fig|926562.3.peg.960"/>
<dbReference type="SMART" id="SM00137">
    <property type="entry name" value="MAM"/>
    <property type="match status" value="1"/>
</dbReference>
<organism evidence="4 5">
    <name type="scientific">Owenweeksia hongkongensis (strain DSM 17368 / CIP 108786 / JCM 12287 / NRRL B-23963 / UST20020801)</name>
    <dbReference type="NCBI Taxonomy" id="926562"/>
    <lineage>
        <taxon>Bacteria</taxon>
        <taxon>Pseudomonadati</taxon>
        <taxon>Bacteroidota</taxon>
        <taxon>Flavobacteriia</taxon>
        <taxon>Flavobacteriales</taxon>
        <taxon>Owenweeksiaceae</taxon>
        <taxon>Owenweeksia</taxon>
    </lineage>
</organism>
<keyword evidence="1 2" id="KW-0732">Signal</keyword>
<evidence type="ECO:0000259" key="3">
    <source>
        <dbReference type="PROSITE" id="PS50060"/>
    </source>
</evidence>
<dbReference type="NCBIfam" id="TIGR04183">
    <property type="entry name" value="Por_Secre_tail"/>
    <property type="match status" value="1"/>
</dbReference>
<dbReference type="KEGG" id="oho:Oweho_0947"/>
<reference evidence="4 5" key="1">
    <citation type="journal article" date="2012" name="Stand. Genomic Sci.">
        <title>Genome sequence of the orange-pigmented seawater bacterium Owenweeksia hongkongensis type strain (UST20020801(T)).</title>
        <authorList>
            <person name="Riedel T."/>
            <person name="Held B."/>
            <person name="Nolan M."/>
            <person name="Lucas S."/>
            <person name="Lapidus A."/>
            <person name="Tice H."/>
            <person name="Del Rio T.G."/>
            <person name="Cheng J.F."/>
            <person name="Han C."/>
            <person name="Tapia R."/>
            <person name="Goodwin L.A."/>
            <person name="Pitluck S."/>
            <person name="Liolios K."/>
            <person name="Mavromatis K."/>
            <person name="Pagani I."/>
            <person name="Ivanova N."/>
            <person name="Mikhailova N."/>
            <person name="Pati A."/>
            <person name="Chen A."/>
            <person name="Palaniappan K."/>
            <person name="Rohde M."/>
            <person name="Tindall B.J."/>
            <person name="Detter J.C."/>
            <person name="Goker M."/>
            <person name="Woyke T."/>
            <person name="Bristow J."/>
            <person name="Eisen J.A."/>
            <person name="Markowitz V."/>
            <person name="Hugenholtz P."/>
            <person name="Klenk H.P."/>
            <person name="Kyrpides N.C."/>
        </authorList>
    </citation>
    <scope>NUCLEOTIDE SEQUENCE</scope>
    <source>
        <strain evidence="5">DSM 17368 / JCM 12287 / NRRL B-23963</strain>
    </source>
</reference>
<dbReference type="PANTHER" id="PTHR23282:SF101">
    <property type="entry name" value="MAM DOMAIN-CONTAINING PROTEIN"/>
    <property type="match status" value="1"/>
</dbReference>
<dbReference type="GO" id="GO:0005975">
    <property type="term" value="P:carbohydrate metabolic process"/>
    <property type="evidence" value="ECO:0007669"/>
    <property type="project" value="UniProtKB-ARBA"/>
</dbReference>
<dbReference type="InterPro" id="IPR051560">
    <property type="entry name" value="MAM_domain-containing"/>
</dbReference>
<dbReference type="OrthoDB" id="9792152at2"/>
<dbReference type="GO" id="GO:0016020">
    <property type="term" value="C:membrane"/>
    <property type="evidence" value="ECO:0007669"/>
    <property type="project" value="InterPro"/>
</dbReference>
<dbReference type="PROSITE" id="PS50060">
    <property type="entry name" value="MAM_2"/>
    <property type="match status" value="1"/>
</dbReference>
<dbReference type="GO" id="GO:0004553">
    <property type="term" value="F:hydrolase activity, hydrolyzing O-glycosyl compounds"/>
    <property type="evidence" value="ECO:0007669"/>
    <property type="project" value="UniProtKB-ARBA"/>
</dbReference>
<dbReference type="Gene3D" id="2.60.120.260">
    <property type="entry name" value="Galactose-binding domain-like"/>
    <property type="match status" value="1"/>
</dbReference>
<feature type="chain" id="PRO_5003515432" evidence="2">
    <location>
        <begin position="19"/>
        <end position="1545"/>
    </location>
</feature>
<dbReference type="InterPro" id="IPR000998">
    <property type="entry name" value="MAM_dom"/>
</dbReference>
<feature type="domain" description="MAM" evidence="3">
    <location>
        <begin position="351"/>
        <end position="574"/>
    </location>
</feature>
<proteinExistence type="predicted"/>
<accession>G8R3D6</accession>
<dbReference type="InterPro" id="IPR026444">
    <property type="entry name" value="Secre_tail"/>
</dbReference>
<name>G8R3D6_OWEHD</name>
<dbReference type="PANTHER" id="PTHR23282">
    <property type="entry name" value="APICAL ENDOSOMAL GLYCOPROTEIN PRECURSOR"/>
    <property type="match status" value="1"/>
</dbReference>
<evidence type="ECO:0000256" key="2">
    <source>
        <dbReference type="SAM" id="SignalP"/>
    </source>
</evidence>
<dbReference type="Proteomes" id="UP000005631">
    <property type="component" value="Chromosome"/>
</dbReference>
<dbReference type="InterPro" id="IPR013320">
    <property type="entry name" value="ConA-like_dom_sf"/>
</dbReference>
<dbReference type="STRING" id="926562.Oweho_0947"/>
<dbReference type="eggNOG" id="COG4412">
    <property type="taxonomic scope" value="Bacteria"/>
</dbReference>
<feature type="signal peptide" evidence="2">
    <location>
        <begin position="1"/>
        <end position="18"/>
    </location>
</feature>
<protein>
    <submittedName>
        <fullName evidence="4">MAM domain protein</fullName>
    </submittedName>
</protein>
<dbReference type="RefSeq" id="WP_014201318.1">
    <property type="nucleotide sequence ID" value="NC_016599.1"/>
</dbReference>
<evidence type="ECO:0000313" key="5">
    <source>
        <dbReference type="Proteomes" id="UP000005631"/>
    </source>
</evidence>
<evidence type="ECO:0000256" key="1">
    <source>
        <dbReference type="ARBA" id="ARBA00022729"/>
    </source>
</evidence>
<evidence type="ECO:0000313" key="4">
    <source>
        <dbReference type="EMBL" id="AEV31957.1"/>
    </source>
</evidence>
<gene>
    <name evidence="4" type="ordered locus">Oweho_0947</name>
</gene>
<dbReference type="HOGENOM" id="CLU_246634_0_0_10"/>
<dbReference type="SUPFAM" id="SSF49899">
    <property type="entry name" value="Concanavalin A-like lectins/glucanases"/>
    <property type="match status" value="1"/>
</dbReference>
<keyword evidence="5" id="KW-1185">Reference proteome</keyword>
<dbReference type="EMBL" id="CP003156">
    <property type="protein sequence ID" value="AEV31957.1"/>
    <property type="molecule type" value="Genomic_DNA"/>
</dbReference>